<dbReference type="InterPro" id="IPR013762">
    <property type="entry name" value="Integrase-like_cat_sf"/>
</dbReference>
<dbReference type="Gene3D" id="1.10.443.10">
    <property type="entry name" value="Intergrase catalytic core"/>
    <property type="match status" value="1"/>
</dbReference>
<evidence type="ECO:0000313" key="5">
    <source>
        <dbReference type="Proteomes" id="UP000653411"/>
    </source>
</evidence>
<feature type="region of interest" description="Disordered" evidence="2">
    <location>
        <begin position="688"/>
        <end position="812"/>
    </location>
</feature>
<dbReference type="GO" id="GO:0006310">
    <property type="term" value="P:DNA recombination"/>
    <property type="evidence" value="ECO:0007669"/>
    <property type="project" value="UniProtKB-KW"/>
</dbReference>
<feature type="compositionally biased region" description="Basic residues" evidence="2">
    <location>
        <begin position="737"/>
        <end position="748"/>
    </location>
</feature>
<evidence type="ECO:0000313" key="4">
    <source>
        <dbReference type="EMBL" id="GGN43575.1"/>
    </source>
</evidence>
<dbReference type="AlphaFoldDB" id="A0A917XP21"/>
<dbReference type="GO" id="GO:0003677">
    <property type="term" value="F:DNA binding"/>
    <property type="evidence" value="ECO:0007669"/>
    <property type="project" value="InterPro"/>
</dbReference>
<evidence type="ECO:0000256" key="1">
    <source>
        <dbReference type="ARBA" id="ARBA00023172"/>
    </source>
</evidence>
<keyword evidence="1" id="KW-0233">DNA recombination</keyword>
<keyword evidence="5" id="KW-1185">Reference proteome</keyword>
<feature type="domain" description="Tyr recombinase" evidence="3">
    <location>
        <begin position="349"/>
        <end position="566"/>
    </location>
</feature>
<comment type="caution">
    <text evidence="4">The sequence shown here is derived from an EMBL/GenBank/DDBJ whole genome shotgun (WGS) entry which is preliminary data.</text>
</comment>
<sequence>MAGEQRRQHAAGDEDPFWRLWRKLPEPWKGPVIGDGIDDWEKITENGDRRIDLTGLPDLIAAELAWMAHWQAMDGTRSSVLGTNQFANILRRAIRDKHPFPTSIRAMEWETAAALQRWFYATRWGRLIPRGSVARLRVIFRFSRLALLARCSDGPWWSLDEWHPRCDPRIPLAEHEPQAHYGCSPSRITRPWLREAVKWSLGTQLEAGTLRWSTVSQERMRCFARFDRWVETFTDPLDVLGDPAHAVQLATAFRRWASDPANRLLRQNEQRFAGQPVHPRLVNDDLRAVAELFAFVAANPIEAHQVLGPNPWSRVTDAHAAGWFRQVSRIPHQRELNDEHYVDDHALAQIPSALPLLGLARDEQMLLTRGDGQQVTAHGFDDPQAMRMILLQILTGRRASEIRTSRFDSLSPVPDRAVDAVEGEQIARFHYAQSKIDIAPDNILVDAEVVAVIEEQRQWLRDHFPGITPRHLFLQRTGNRQGDKPYPSGTYSWMLREFSKIVKITDSQGKPVGLSHTHRFRHTKLTRLAELGLPVHVLMRYAGHATPSMTMHYVAARQEHAEQAFLATAKLRADGTHVSFSRDDHDSLHLFNRADRFLPHGWCLLPPLQNCDKGNACLTCSVFVTDASHQDALERQLDETEALINRSTTAFQQRHGRPMPEDNVWLLQRRAEHAALTKLLDTLRSKPGRAVQGAGCDAAPTGPVPLTLDLDRHRRTRPWPTTLAPSAPRHSPPPRRPSPRPRPLRQRRRSEPWSNAVSRSPSRLSSARPASPTRSSITTPSCEDASNGYGPKPGLFPHRRLRPTSGTPLPSR</sequence>
<protein>
    <submittedName>
        <fullName evidence="4">Transposase/phage integrase</fullName>
    </submittedName>
</protein>
<evidence type="ECO:0000259" key="3">
    <source>
        <dbReference type="PROSITE" id="PS51898"/>
    </source>
</evidence>
<gene>
    <name evidence="4" type="ORF">GCM10011578_093820</name>
</gene>
<dbReference type="Proteomes" id="UP000653411">
    <property type="component" value="Unassembled WGS sequence"/>
</dbReference>
<dbReference type="GO" id="GO:0015074">
    <property type="term" value="P:DNA integration"/>
    <property type="evidence" value="ECO:0007669"/>
    <property type="project" value="InterPro"/>
</dbReference>
<dbReference type="SUPFAM" id="SSF56349">
    <property type="entry name" value="DNA breaking-rejoining enzymes"/>
    <property type="match status" value="1"/>
</dbReference>
<dbReference type="EMBL" id="BMML01000040">
    <property type="protein sequence ID" value="GGN43575.1"/>
    <property type="molecule type" value="Genomic_DNA"/>
</dbReference>
<reference evidence="4" key="1">
    <citation type="journal article" date="2014" name="Int. J. Syst. Evol. Microbiol.">
        <title>Complete genome sequence of Corynebacterium casei LMG S-19264T (=DSM 44701T), isolated from a smear-ripened cheese.</title>
        <authorList>
            <consortium name="US DOE Joint Genome Institute (JGI-PGF)"/>
            <person name="Walter F."/>
            <person name="Albersmeier A."/>
            <person name="Kalinowski J."/>
            <person name="Ruckert C."/>
        </authorList>
    </citation>
    <scope>NUCLEOTIDE SEQUENCE</scope>
    <source>
        <strain evidence="4">CGMCC 4.7110</strain>
    </source>
</reference>
<dbReference type="InterPro" id="IPR011010">
    <property type="entry name" value="DNA_brk_join_enz"/>
</dbReference>
<proteinExistence type="predicted"/>
<evidence type="ECO:0000256" key="2">
    <source>
        <dbReference type="SAM" id="MobiDB-lite"/>
    </source>
</evidence>
<dbReference type="InterPro" id="IPR002104">
    <property type="entry name" value="Integrase_catalytic"/>
</dbReference>
<name>A0A917XP21_9ACTN</name>
<feature type="compositionally biased region" description="Low complexity" evidence="2">
    <location>
        <begin position="752"/>
        <end position="776"/>
    </location>
</feature>
<reference evidence="4" key="2">
    <citation type="submission" date="2020-09" db="EMBL/GenBank/DDBJ databases">
        <authorList>
            <person name="Sun Q."/>
            <person name="Zhou Y."/>
        </authorList>
    </citation>
    <scope>NUCLEOTIDE SEQUENCE</scope>
    <source>
        <strain evidence="4">CGMCC 4.7110</strain>
    </source>
</reference>
<dbReference type="Pfam" id="PF00589">
    <property type="entry name" value="Phage_integrase"/>
    <property type="match status" value="1"/>
</dbReference>
<organism evidence="4 5">
    <name type="scientific">Streptomyces fuscichromogenes</name>
    <dbReference type="NCBI Taxonomy" id="1324013"/>
    <lineage>
        <taxon>Bacteria</taxon>
        <taxon>Bacillati</taxon>
        <taxon>Actinomycetota</taxon>
        <taxon>Actinomycetes</taxon>
        <taxon>Kitasatosporales</taxon>
        <taxon>Streptomycetaceae</taxon>
        <taxon>Streptomyces</taxon>
    </lineage>
</organism>
<accession>A0A917XP21</accession>
<dbReference type="PROSITE" id="PS51898">
    <property type="entry name" value="TYR_RECOMBINASE"/>
    <property type="match status" value="1"/>
</dbReference>